<sequence length="110" mass="11886">MRLIQTVVSDRAKPGVEERLGEFGAEYVFVDATGSLNEELLLVPVPGGAEEPVLDELREAGLDDDSFTVTTEARSAGESSIEALSERFVEGPKGEEGVSHARLRERALDL</sequence>
<gene>
    <name evidence="1" type="ORF">ACFQE1_18045</name>
</gene>
<dbReference type="AlphaFoldDB" id="A0ABD5S3I9"/>
<feature type="non-terminal residue" evidence="1">
    <location>
        <position position="110"/>
    </location>
</feature>
<name>A0ABD5S3I9_9EURY</name>
<protein>
    <submittedName>
        <fullName evidence="1">TIGR00341 family protein</fullName>
    </submittedName>
</protein>
<accession>A0ABD5S3I9</accession>
<proteinExistence type="predicted"/>
<dbReference type="EMBL" id="JBHSWU010000970">
    <property type="protein sequence ID" value="MFC6726230.1"/>
    <property type="molecule type" value="Genomic_DNA"/>
</dbReference>
<reference evidence="1 2" key="1">
    <citation type="journal article" date="2019" name="Int. J. Syst. Evol. Microbiol.">
        <title>The Global Catalogue of Microorganisms (GCM) 10K type strain sequencing project: providing services to taxonomists for standard genome sequencing and annotation.</title>
        <authorList>
            <consortium name="The Broad Institute Genomics Platform"/>
            <consortium name="The Broad Institute Genome Sequencing Center for Infectious Disease"/>
            <person name="Wu L."/>
            <person name="Ma J."/>
        </authorList>
    </citation>
    <scope>NUCLEOTIDE SEQUENCE [LARGE SCALE GENOMIC DNA]</scope>
    <source>
        <strain evidence="1 2">NBRC 111368</strain>
    </source>
</reference>
<evidence type="ECO:0000313" key="1">
    <source>
        <dbReference type="EMBL" id="MFC6726230.1"/>
    </source>
</evidence>
<evidence type="ECO:0000313" key="2">
    <source>
        <dbReference type="Proteomes" id="UP001596328"/>
    </source>
</evidence>
<keyword evidence="2" id="KW-1185">Reference proteome</keyword>
<organism evidence="1 2">
    <name type="scientific">Halobium palmae</name>
    <dbReference type="NCBI Taxonomy" id="1776492"/>
    <lineage>
        <taxon>Archaea</taxon>
        <taxon>Methanobacteriati</taxon>
        <taxon>Methanobacteriota</taxon>
        <taxon>Stenosarchaea group</taxon>
        <taxon>Halobacteria</taxon>
        <taxon>Halobacteriales</taxon>
        <taxon>Haloferacaceae</taxon>
        <taxon>Halobium</taxon>
    </lineage>
</organism>
<dbReference type="Proteomes" id="UP001596328">
    <property type="component" value="Unassembled WGS sequence"/>
</dbReference>
<comment type="caution">
    <text evidence="1">The sequence shown here is derived from an EMBL/GenBank/DDBJ whole genome shotgun (WGS) entry which is preliminary data.</text>
</comment>